<evidence type="ECO:0000256" key="2">
    <source>
        <dbReference type="ARBA" id="ARBA00022670"/>
    </source>
</evidence>
<evidence type="ECO:0000256" key="4">
    <source>
        <dbReference type="ARBA" id="ARBA00022729"/>
    </source>
</evidence>
<evidence type="ECO:0000256" key="7">
    <source>
        <dbReference type="ARBA" id="ARBA00023049"/>
    </source>
</evidence>
<feature type="region of interest" description="Disordered" evidence="9">
    <location>
        <begin position="32"/>
        <end position="67"/>
    </location>
</feature>
<feature type="domain" description="T9SS-like galactose binding" evidence="13">
    <location>
        <begin position="1380"/>
        <end position="1424"/>
    </location>
</feature>
<feature type="domain" description="T9SS-like galactose binding" evidence="13">
    <location>
        <begin position="1160"/>
        <end position="1235"/>
    </location>
</feature>
<dbReference type="InterPro" id="IPR056600">
    <property type="entry name" value="GBD_T9SS_assoc"/>
</dbReference>
<dbReference type="RefSeq" id="WP_395416002.1">
    <property type="nucleotide sequence ID" value="NZ_JBIPKE010000011.1"/>
</dbReference>
<feature type="domain" description="Secretion system C-terminal sorting" evidence="12">
    <location>
        <begin position="1575"/>
        <end position="1637"/>
    </location>
</feature>
<evidence type="ECO:0000313" key="14">
    <source>
        <dbReference type="EMBL" id="MFH6982245.1"/>
    </source>
</evidence>
<dbReference type="Pfam" id="PF18962">
    <property type="entry name" value="Por_Secre_tail"/>
    <property type="match status" value="1"/>
</dbReference>
<evidence type="ECO:0000259" key="11">
    <source>
        <dbReference type="Pfam" id="PF05572"/>
    </source>
</evidence>
<feature type="domain" description="T9SS-like galactose binding" evidence="13">
    <location>
        <begin position="615"/>
        <end position="685"/>
    </location>
</feature>
<evidence type="ECO:0000259" key="13">
    <source>
        <dbReference type="Pfam" id="PF23759"/>
    </source>
</evidence>
<keyword evidence="6" id="KW-0862">Zinc</keyword>
<feature type="signal peptide" evidence="10">
    <location>
        <begin position="1"/>
        <end position="20"/>
    </location>
</feature>
<dbReference type="InterPro" id="IPR024079">
    <property type="entry name" value="MetalloPept_cat_dom_sf"/>
</dbReference>
<evidence type="ECO:0000256" key="3">
    <source>
        <dbReference type="ARBA" id="ARBA00022723"/>
    </source>
</evidence>
<dbReference type="Gene3D" id="2.60.120.380">
    <property type="match status" value="1"/>
</dbReference>
<name>A0ABW7N4E1_9BACT</name>
<dbReference type="Gene3D" id="3.40.390.10">
    <property type="entry name" value="Collagenase (Catalytic Domain)"/>
    <property type="match status" value="1"/>
</dbReference>
<evidence type="ECO:0000259" key="12">
    <source>
        <dbReference type="Pfam" id="PF18962"/>
    </source>
</evidence>
<keyword evidence="2" id="KW-0645">Protease</keyword>
<dbReference type="CDD" id="cd04275">
    <property type="entry name" value="ZnMc_pappalysin_like"/>
    <property type="match status" value="1"/>
</dbReference>
<dbReference type="Proteomes" id="UP001610063">
    <property type="component" value="Unassembled WGS sequence"/>
</dbReference>
<dbReference type="InterPro" id="IPR026444">
    <property type="entry name" value="Secre_tail"/>
</dbReference>
<dbReference type="CDD" id="cd11304">
    <property type="entry name" value="Cadherin_repeat"/>
    <property type="match status" value="1"/>
</dbReference>
<evidence type="ECO:0000256" key="6">
    <source>
        <dbReference type="ARBA" id="ARBA00022833"/>
    </source>
</evidence>
<dbReference type="EMBL" id="JBIPKE010000011">
    <property type="protein sequence ID" value="MFH6982245.1"/>
    <property type="molecule type" value="Genomic_DNA"/>
</dbReference>
<dbReference type="GO" id="GO:0008237">
    <property type="term" value="F:metallopeptidase activity"/>
    <property type="evidence" value="ECO:0007669"/>
    <property type="project" value="UniProtKB-KW"/>
</dbReference>
<dbReference type="PANTHER" id="PTHR47466">
    <property type="match status" value="1"/>
</dbReference>
<keyword evidence="8" id="KW-1015">Disulfide bond</keyword>
<dbReference type="NCBIfam" id="TIGR04183">
    <property type="entry name" value="Por_Secre_tail"/>
    <property type="match status" value="1"/>
</dbReference>
<feature type="chain" id="PRO_5047267445" evidence="10">
    <location>
        <begin position="21"/>
        <end position="1645"/>
    </location>
</feature>
<keyword evidence="15" id="KW-1185">Reference proteome</keyword>
<keyword evidence="4 10" id="KW-0732">Signal</keyword>
<comment type="caution">
    <text evidence="14">The sequence shown here is derived from an EMBL/GenBank/DDBJ whole genome shotgun (WGS) entry which is preliminary data.</text>
</comment>
<organism evidence="14 15">
    <name type="scientific">Marinoscillum luteum</name>
    <dbReference type="NCBI Taxonomy" id="861051"/>
    <lineage>
        <taxon>Bacteria</taxon>
        <taxon>Pseudomonadati</taxon>
        <taxon>Bacteroidota</taxon>
        <taxon>Cytophagia</taxon>
        <taxon>Cytophagales</taxon>
        <taxon>Reichenbachiellaceae</taxon>
        <taxon>Marinoscillum</taxon>
    </lineage>
</organism>
<reference evidence="14 15" key="1">
    <citation type="journal article" date="2013" name="Int. J. Syst. Evol. Microbiol.">
        <title>Marinoscillum luteum sp. nov., isolated from marine sediment.</title>
        <authorList>
            <person name="Cha I.T."/>
            <person name="Park S.J."/>
            <person name="Kim S.J."/>
            <person name="Kim J.G."/>
            <person name="Jung M.Y."/>
            <person name="Shin K.S."/>
            <person name="Kwon K.K."/>
            <person name="Yang S.H."/>
            <person name="Seo Y.S."/>
            <person name="Rhee S.K."/>
        </authorList>
    </citation>
    <scope>NUCLEOTIDE SEQUENCE [LARGE SCALE GENOMIC DNA]</scope>
    <source>
        <strain evidence="14 15">KCTC 23939</strain>
    </source>
</reference>
<protein>
    <submittedName>
        <fullName evidence="14">M43 family zinc metalloprotease</fullName>
    </submittedName>
</protein>
<dbReference type="InterPro" id="IPR008754">
    <property type="entry name" value="Peptidase_M43"/>
</dbReference>
<dbReference type="PANTHER" id="PTHR47466:SF1">
    <property type="entry name" value="METALLOPROTEASE MEP1 (AFU_ORTHOLOGUE AFUA_1G07730)-RELATED"/>
    <property type="match status" value="1"/>
</dbReference>
<dbReference type="Gene3D" id="2.60.40.60">
    <property type="entry name" value="Cadherins"/>
    <property type="match status" value="1"/>
</dbReference>
<keyword evidence="3" id="KW-0479">Metal-binding</keyword>
<evidence type="ECO:0000256" key="1">
    <source>
        <dbReference type="ARBA" id="ARBA00008721"/>
    </source>
</evidence>
<accession>A0ABW7N4E1</accession>
<dbReference type="Pfam" id="PF05572">
    <property type="entry name" value="Peptidase_M43"/>
    <property type="match status" value="1"/>
</dbReference>
<comment type="similarity">
    <text evidence="1">Belongs to the peptidase M43B family.</text>
</comment>
<evidence type="ECO:0000256" key="8">
    <source>
        <dbReference type="ARBA" id="ARBA00023157"/>
    </source>
</evidence>
<dbReference type="Pfam" id="PF17963">
    <property type="entry name" value="Big_9"/>
    <property type="match status" value="1"/>
</dbReference>
<evidence type="ECO:0000256" key="9">
    <source>
        <dbReference type="SAM" id="MobiDB-lite"/>
    </source>
</evidence>
<evidence type="ECO:0000256" key="10">
    <source>
        <dbReference type="SAM" id="SignalP"/>
    </source>
</evidence>
<gene>
    <name evidence="14" type="ORF">ACHKAR_02290</name>
</gene>
<dbReference type="SUPFAM" id="SSF55486">
    <property type="entry name" value="Metalloproteases ('zincins'), catalytic domain"/>
    <property type="match status" value="1"/>
</dbReference>
<proteinExistence type="inferred from homology"/>
<sequence length="1645" mass="182784">MKHVCMIVLLTILCSHYTLIYGQNPFDQPRAYPIPIDQNKSGSRAPLDTQEETKQGHSFLQPQNGPMIPGFQNAQSNLFQSDGTSPQIRTCFTVENEQKLREKYAGRLSTDDFEARLSRQLALSRMSADPETIYQIPTIVHVVHSGEPRGTGSNISREQIMSQFDVLNEDFRRLGAGYNEHPDGADINIEFVPVLTDPYGNLLEEPGVDRISGYSSSYSYTVIEEELKPNTQWDPYRFFNIWVLDFGGSGLLGYAQFPNLSGLDGLPEDGFDFTDGIVIGYQFFGRTGQVSAPFDLGRTTTHEVGHWLGLRHIWGDGGCDMDDYCEDTPVADGPNRSCETRDSCPGGGPDMIENYMDYSTDGCMNIFTKDQRMRMRTVMEMSPMRNALIVCQLAPPAVAGSNTAEMPLSWYEYTAADHEVVTISSMGAIVDTKLSLFRECHTLPISESDDAYGTQQSELSIVLQAGETIKILWENRQFDPFTWQLTTSTPEEGAACGVAAMALEGNNTLPTTSLGTYWYRFSPDADHQKITISAGDMSFNVYGNDCNQLKYIKGGRGMLTVFDVSADQSLYISFEPQGGNVDWTLHTTSIRSGEACSDAVNATEGQNIIPYDAPFEYWYTFTMPATGNLILHSAETSTESVDLKVFNECGGFLLGSTAGDGVELTTALEEGETVKIVWESTSAVAGYEWVLTASPFENGEVCSVAREVQAGLNHTDGAPQWFSFTTTKHSNLVISSIGLTDVNTHLMIKRECDGQIFMDNDEGHDTHYDFYDQAQLVLYGVQAGETFYILWSEKWSYEGFDWTIEEIDPLPGDNCGTAVQAHTGTNQVTVDRDHYYFGHLYWNKYTVPANGKTITAFSSEPVEMAIFVNNDCQRFSWVDSGQGKGRAVDLPAGTELVFIWSLDYFNENFTWELTVENIQAGDHCEHPISAVKGDNISESAPVWYDYQMAEDGSLKVSYQGDYIDGSPFVAILDGCTNADLLYSGVGEAFVSGLSKGQEVSIYWSINYPFPGIKWKLEEIPVRQGDRCEDPLVASYGLNHAEYATQWFTYTVETAGNYTISSMPFTYSNTLLSVYDGCDGNLLASNDNILVLDDWIEYFQSSVTLENLEVGQTLLIKWDGAYSYEAFNWEIVTDQPRQGDSCEDPLLAVEGVNNGMRPMPAWFTFTMPETNSFSVSSVGYTSNDTYVEIYDACDGELIAYSYDYGGDPQSFAYLPELEAGRTVYIRWANSMNSAQYSFDWRLFVGDPELGIFCESPDQAHEGVNTVPDYVSNFYWFSYTMPEDDKKLVVSRLDLSTARYRTIGVTPECSTLSSYAISEDRVEVKGLMAGDEVLIFFGELIDGTRPGFDWGLEVVEMESGDHCDTAMEVLPGLYEFRGAPKWYEYTLPKAGDVTLTSIGLNNVSYANSYIEVYDACDGNLIAANDDPENVAVHSMAEVIIEDLEAGQKLLIKWGSEPFQTDFNWMLSVAADNEAPTLADHHFSLSKFTTGHLIGTLSAEDPDDDELIYQIINGNEDGAFSLSNTGEFRIADVTKLPAVGGERTLTVSVSDRIAQPAEATLTIDMVLAVEQQHAGVVVFPNPATDRLYLRLASQVKVYESYFVDLTGRIVRVNNARETEISLLGLGQGIYFLKLQTTNGPVDFRVIVK</sequence>
<evidence type="ECO:0000313" key="15">
    <source>
        <dbReference type="Proteomes" id="UP001610063"/>
    </source>
</evidence>
<dbReference type="Pfam" id="PF23759">
    <property type="entry name" value="GBD_T9SS_assoc"/>
    <property type="match status" value="3"/>
</dbReference>
<keyword evidence="7 14" id="KW-0482">Metalloprotease</keyword>
<evidence type="ECO:0000256" key="5">
    <source>
        <dbReference type="ARBA" id="ARBA00022801"/>
    </source>
</evidence>
<keyword evidence="5" id="KW-0378">Hydrolase</keyword>
<feature type="domain" description="Peptidase M43 pregnancy-associated plasma-A" evidence="11">
    <location>
        <begin position="230"/>
        <end position="379"/>
    </location>
</feature>